<dbReference type="Proteomes" id="UP000019063">
    <property type="component" value="Unassembled WGS sequence"/>
</dbReference>
<evidence type="ECO:0000256" key="1">
    <source>
        <dbReference type="ARBA" id="ARBA00004651"/>
    </source>
</evidence>
<feature type="transmembrane region" description="Helical" evidence="6">
    <location>
        <begin position="283"/>
        <end position="305"/>
    </location>
</feature>
<dbReference type="PATRIC" id="fig|1317118.6.peg.2059"/>
<feature type="transmembrane region" description="Helical" evidence="6">
    <location>
        <begin position="128"/>
        <end position="149"/>
    </location>
</feature>
<evidence type="ECO:0000313" key="7">
    <source>
        <dbReference type="EMBL" id="ETW12866.1"/>
    </source>
</evidence>
<name>W4HLA8_9RHOB</name>
<evidence type="ECO:0000256" key="3">
    <source>
        <dbReference type="ARBA" id="ARBA00022692"/>
    </source>
</evidence>
<accession>W4HLA8</accession>
<keyword evidence="8" id="KW-1185">Reference proteome</keyword>
<evidence type="ECO:0000256" key="4">
    <source>
        <dbReference type="ARBA" id="ARBA00022989"/>
    </source>
</evidence>
<reference evidence="7 8" key="1">
    <citation type="journal article" date="2014" name="Antonie Van Leeuwenhoek">
        <title>Roseivivax atlanticus sp. nov., isolated from surface seawater of the Atlantic Ocean.</title>
        <authorList>
            <person name="Li G."/>
            <person name="Lai Q."/>
            <person name="Liu X."/>
            <person name="Sun F."/>
            <person name="Shao Z."/>
        </authorList>
    </citation>
    <scope>NUCLEOTIDE SEQUENCE [LARGE SCALE GENOMIC DNA]</scope>
    <source>
        <strain evidence="7 8">22II-s10s</strain>
    </source>
</reference>
<dbReference type="GO" id="GO:0005886">
    <property type="term" value="C:plasma membrane"/>
    <property type="evidence" value="ECO:0007669"/>
    <property type="project" value="UniProtKB-SubCell"/>
</dbReference>
<dbReference type="PANTHER" id="PTHR40277">
    <property type="entry name" value="BLL5419 PROTEIN"/>
    <property type="match status" value="1"/>
</dbReference>
<evidence type="ECO:0000256" key="6">
    <source>
        <dbReference type="SAM" id="Phobius"/>
    </source>
</evidence>
<dbReference type="Pfam" id="PF03706">
    <property type="entry name" value="LPG_synthase_TM"/>
    <property type="match status" value="1"/>
</dbReference>
<dbReference type="InterPro" id="IPR022791">
    <property type="entry name" value="L-PG_synthase/AglD"/>
</dbReference>
<feature type="transmembrane region" description="Helical" evidence="6">
    <location>
        <begin position="161"/>
        <end position="180"/>
    </location>
</feature>
<gene>
    <name evidence="7" type="ORF">ATO8_09993</name>
</gene>
<dbReference type="PANTHER" id="PTHR40277:SF1">
    <property type="entry name" value="BLL5419 PROTEIN"/>
    <property type="match status" value="1"/>
</dbReference>
<dbReference type="AlphaFoldDB" id="W4HLA8"/>
<dbReference type="EMBL" id="AQQW01000005">
    <property type="protein sequence ID" value="ETW12866.1"/>
    <property type="molecule type" value="Genomic_DNA"/>
</dbReference>
<feature type="transmembrane region" description="Helical" evidence="6">
    <location>
        <begin position="46"/>
        <end position="64"/>
    </location>
</feature>
<keyword evidence="4 6" id="KW-1133">Transmembrane helix</keyword>
<protein>
    <submittedName>
        <fullName evidence="7">Uncharacterized protein</fullName>
    </submittedName>
</protein>
<keyword evidence="3 6" id="KW-0812">Transmembrane</keyword>
<proteinExistence type="predicted"/>
<comment type="subcellular location">
    <subcellularLocation>
        <location evidence="1">Cell membrane</location>
        <topology evidence="1">Multi-pass membrane protein</topology>
    </subcellularLocation>
</comment>
<dbReference type="eggNOG" id="COG0392">
    <property type="taxonomic scope" value="Bacteria"/>
</dbReference>
<organism evidence="7 8">
    <name type="scientific">Roseivivax marinus</name>
    <dbReference type="NCBI Taxonomy" id="1379903"/>
    <lineage>
        <taxon>Bacteria</taxon>
        <taxon>Pseudomonadati</taxon>
        <taxon>Pseudomonadota</taxon>
        <taxon>Alphaproteobacteria</taxon>
        <taxon>Rhodobacterales</taxon>
        <taxon>Roseobacteraceae</taxon>
        <taxon>Roseivivax</taxon>
    </lineage>
</organism>
<keyword evidence="5 6" id="KW-0472">Membrane</keyword>
<dbReference type="STRING" id="1379903.ATO8_09993"/>
<sequence length="321" mass="34530">MALAGRLSRTQMRILQIVVSVSVLAILWHAVDGQEALRILRRADPVWLAAAWVALSIQTVLSALRWKLCARELGQTFTVGQAISEYYLAQIVNQSLPGGMVGDAGRAVRARHQAGLLRASQAVVFERLAGQAVVFAVMATGFAWTYFAPGGLTWPFWLRSIMLPLVLGGMAVPVVFWLTWMLPGPQRRALDDLWFALHAAILKPRVLPWQVVMSVGTTACNLGAFAFCARATGTELPFAAIVTLVPLILFTMLIPVSISGWGLREGAAATLFPVAGFASSTGLAASVAFGLIFVAAVLPGIVPILRRRSHRPPGKPARSES</sequence>
<feature type="transmembrane region" description="Helical" evidence="6">
    <location>
        <begin position="238"/>
        <end position="263"/>
    </location>
</feature>
<evidence type="ECO:0000256" key="2">
    <source>
        <dbReference type="ARBA" id="ARBA00022475"/>
    </source>
</evidence>
<comment type="caution">
    <text evidence="7">The sequence shown here is derived from an EMBL/GenBank/DDBJ whole genome shotgun (WGS) entry which is preliminary data.</text>
</comment>
<evidence type="ECO:0000256" key="5">
    <source>
        <dbReference type="ARBA" id="ARBA00023136"/>
    </source>
</evidence>
<dbReference type="RefSeq" id="WP_081749725.1">
    <property type="nucleotide sequence ID" value="NZ_AQQW01000005.1"/>
</dbReference>
<evidence type="ECO:0000313" key="8">
    <source>
        <dbReference type="Proteomes" id="UP000019063"/>
    </source>
</evidence>
<feature type="transmembrane region" description="Helical" evidence="6">
    <location>
        <begin position="12"/>
        <end position="31"/>
    </location>
</feature>
<keyword evidence="2" id="KW-1003">Cell membrane</keyword>